<keyword evidence="2" id="KW-0489">Methyltransferase</keyword>
<dbReference type="PANTHER" id="PTHR10867">
    <property type="entry name" value="NNMT/PNMT/TEMT FAMILY MEMBER"/>
    <property type="match status" value="1"/>
</dbReference>
<dbReference type="InterPro" id="IPR029063">
    <property type="entry name" value="SAM-dependent_MTases_sf"/>
</dbReference>
<dbReference type="GO" id="GO:0032259">
    <property type="term" value="P:methylation"/>
    <property type="evidence" value="ECO:0007669"/>
    <property type="project" value="UniProtKB-KW"/>
</dbReference>
<accession>A0AAN8QAY3</accession>
<evidence type="ECO:0000256" key="2">
    <source>
        <dbReference type="ARBA" id="ARBA00022603"/>
    </source>
</evidence>
<keyword evidence="4" id="KW-0949">S-adenosyl-L-methionine</keyword>
<evidence type="ECO:0000256" key="1">
    <source>
        <dbReference type="ARBA" id="ARBA00007996"/>
    </source>
</evidence>
<keyword evidence="6" id="KW-1185">Reference proteome</keyword>
<evidence type="ECO:0000313" key="6">
    <source>
        <dbReference type="Proteomes" id="UP001347796"/>
    </source>
</evidence>
<reference evidence="5 6" key="1">
    <citation type="submission" date="2024-01" db="EMBL/GenBank/DDBJ databases">
        <title>The genome of the rayed Mediterranean limpet Patella caerulea (Linnaeus, 1758).</title>
        <authorList>
            <person name="Anh-Thu Weber A."/>
            <person name="Halstead-Nussloch G."/>
        </authorList>
    </citation>
    <scope>NUCLEOTIDE SEQUENCE [LARGE SCALE GENOMIC DNA]</scope>
    <source>
        <strain evidence="5">AATW-2023a</strain>
        <tissue evidence="5">Whole specimen</tissue>
    </source>
</reference>
<gene>
    <name evidence="5" type="ORF">SNE40_006244</name>
</gene>
<evidence type="ECO:0000256" key="3">
    <source>
        <dbReference type="ARBA" id="ARBA00022679"/>
    </source>
</evidence>
<dbReference type="Gene3D" id="3.40.50.150">
    <property type="entry name" value="Vaccinia Virus protein VP39"/>
    <property type="match status" value="1"/>
</dbReference>
<comment type="similarity">
    <text evidence="1">Belongs to the class I-like SAM-binding methyltransferase superfamily. NNMT/PNMT/TEMT family.</text>
</comment>
<dbReference type="EMBL" id="JAZGQO010000005">
    <property type="protein sequence ID" value="KAK6186990.1"/>
    <property type="molecule type" value="Genomic_DNA"/>
</dbReference>
<sequence>MVNRKYLNDALFGSGKQDYSSIFKFLTKLSDERQPWSKHSDDFKGKVRGIFPCDPLKDDIFKGSYFPLFDVITTSFCLDSAAPDVETYGKIAKKISKYLKIGGHLVIVGVLAETYYNVGEHKYFALAIAEDEVKSSWEGAGFSKYMYN</sequence>
<proteinExistence type="inferred from homology"/>
<dbReference type="PANTHER" id="PTHR10867:SF17">
    <property type="entry name" value="NICOTINAMIDE N-METHYLTRANSFERASE"/>
    <property type="match status" value="1"/>
</dbReference>
<comment type="caution">
    <text evidence="5">The sequence shown here is derived from an EMBL/GenBank/DDBJ whole genome shotgun (WGS) entry which is preliminary data.</text>
</comment>
<dbReference type="GO" id="GO:0008170">
    <property type="term" value="F:N-methyltransferase activity"/>
    <property type="evidence" value="ECO:0007669"/>
    <property type="project" value="TreeGrafter"/>
</dbReference>
<protein>
    <submittedName>
        <fullName evidence="5">Uncharacterized protein</fullName>
    </submittedName>
</protein>
<keyword evidence="3" id="KW-0808">Transferase</keyword>
<evidence type="ECO:0000313" key="5">
    <source>
        <dbReference type="EMBL" id="KAK6186990.1"/>
    </source>
</evidence>
<dbReference type="PROSITE" id="PS51681">
    <property type="entry name" value="SAM_MT_NNMT_PNMT_TEMT"/>
    <property type="match status" value="1"/>
</dbReference>
<dbReference type="InterPro" id="IPR000940">
    <property type="entry name" value="NNMT_TEMT_trans"/>
</dbReference>
<dbReference type="Pfam" id="PF01234">
    <property type="entry name" value="NNMT_PNMT_TEMT"/>
    <property type="match status" value="1"/>
</dbReference>
<dbReference type="Proteomes" id="UP001347796">
    <property type="component" value="Unassembled WGS sequence"/>
</dbReference>
<evidence type="ECO:0000256" key="4">
    <source>
        <dbReference type="ARBA" id="ARBA00022691"/>
    </source>
</evidence>
<dbReference type="AlphaFoldDB" id="A0AAN8QAY3"/>
<dbReference type="SUPFAM" id="SSF53335">
    <property type="entry name" value="S-adenosyl-L-methionine-dependent methyltransferases"/>
    <property type="match status" value="1"/>
</dbReference>
<dbReference type="GO" id="GO:0005829">
    <property type="term" value="C:cytosol"/>
    <property type="evidence" value="ECO:0007669"/>
    <property type="project" value="TreeGrafter"/>
</dbReference>
<name>A0AAN8QAY3_PATCE</name>
<organism evidence="5 6">
    <name type="scientific">Patella caerulea</name>
    <name type="common">Rayed Mediterranean limpet</name>
    <dbReference type="NCBI Taxonomy" id="87958"/>
    <lineage>
        <taxon>Eukaryota</taxon>
        <taxon>Metazoa</taxon>
        <taxon>Spiralia</taxon>
        <taxon>Lophotrochozoa</taxon>
        <taxon>Mollusca</taxon>
        <taxon>Gastropoda</taxon>
        <taxon>Patellogastropoda</taxon>
        <taxon>Patelloidea</taxon>
        <taxon>Patellidae</taxon>
        <taxon>Patella</taxon>
    </lineage>
</organism>